<evidence type="ECO:0000256" key="1">
    <source>
        <dbReference type="SAM" id="MobiDB-lite"/>
    </source>
</evidence>
<feature type="compositionally biased region" description="Polar residues" evidence="1">
    <location>
        <begin position="197"/>
        <end position="216"/>
    </location>
</feature>
<feature type="region of interest" description="Disordered" evidence="1">
    <location>
        <begin position="56"/>
        <end position="81"/>
    </location>
</feature>
<evidence type="ECO:0000259" key="2">
    <source>
        <dbReference type="SMART" id="SM00974"/>
    </source>
</evidence>
<proteinExistence type="predicted"/>
<keyword evidence="4" id="KW-1185">Reference proteome</keyword>
<dbReference type="SMART" id="SM00974">
    <property type="entry name" value="T5orf172"/>
    <property type="match status" value="1"/>
</dbReference>
<feature type="region of interest" description="Disordered" evidence="1">
    <location>
        <begin position="181"/>
        <end position="222"/>
    </location>
</feature>
<dbReference type="EMBL" id="JBFXLU010000356">
    <property type="protein sequence ID" value="KAL2828611.1"/>
    <property type="molecule type" value="Genomic_DNA"/>
</dbReference>
<dbReference type="Proteomes" id="UP001610446">
    <property type="component" value="Unassembled WGS sequence"/>
</dbReference>
<evidence type="ECO:0000313" key="4">
    <source>
        <dbReference type="Proteomes" id="UP001610446"/>
    </source>
</evidence>
<gene>
    <name evidence="3" type="ORF">BJY01DRAFT_255292</name>
</gene>
<feature type="compositionally biased region" description="Basic and acidic residues" evidence="1">
    <location>
        <begin position="13"/>
        <end position="23"/>
    </location>
</feature>
<dbReference type="Pfam" id="PF10544">
    <property type="entry name" value="T5orf172"/>
    <property type="match status" value="1"/>
</dbReference>
<name>A0ABR4ILN0_9EURO</name>
<protein>
    <submittedName>
        <fullName evidence="3">Meiotically up-regulated gene 113-domain-containing protein</fullName>
    </submittedName>
</protein>
<feature type="region of interest" description="Disordered" evidence="1">
    <location>
        <begin position="1"/>
        <end position="42"/>
    </location>
</feature>
<dbReference type="PANTHER" id="PTHR28094:SF1">
    <property type="entry name" value="MEIOTICALLY UP-REGULATED GENE 113 PROTEIN"/>
    <property type="match status" value="1"/>
</dbReference>
<organism evidence="3 4">
    <name type="scientific">Aspergillus pseudoustus</name>
    <dbReference type="NCBI Taxonomy" id="1810923"/>
    <lineage>
        <taxon>Eukaryota</taxon>
        <taxon>Fungi</taxon>
        <taxon>Dikarya</taxon>
        <taxon>Ascomycota</taxon>
        <taxon>Pezizomycotina</taxon>
        <taxon>Eurotiomycetes</taxon>
        <taxon>Eurotiomycetidae</taxon>
        <taxon>Eurotiales</taxon>
        <taxon>Aspergillaceae</taxon>
        <taxon>Aspergillus</taxon>
        <taxon>Aspergillus subgen. Nidulantes</taxon>
    </lineage>
</organism>
<evidence type="ECO:0000313" key="3">
    <source>
        <dbReference type="EMBL" id="KAL2828611.1"/>
    </source>
</evidence>
<reference evidence="3 4" key="1">
    <citation type="submission" date="2024-07" db="EMBL/GenBank/DDBJ databases">
        <title>Section-level genome sequencing and comparative genomics of Aspergillus sections Usti and Cavernicolus.</title>
        <authorList>
            <consortium name="Lawrence Berkeley National Laboratory"/>
            <person name="Nybo J.L."/>
            <person name="Vesth T.C."/>
            <person name="Theobald S."/>
            <person name="Frisvad J.C."/>
            <person name="Larsen T.O."/>
            <person name="Kjaerboelling I."/>
            <person name="Rothschild-Mancinelli K."/>
            <person name="Lyhne E.K."/>
            <person name="Kogle M.E."/>
            <person name="Barry K."/>
            <person name="Clum A."/>
            <person name="Na H."/>
            <person name="Ledsgaard L."/>
            <person name="Lin J."/>
            <person name="Lipzen A."/>
            <person name="Kuo A."/>
            <person name="Riley R."/>
            <person name="Mondo S."/>
            <person name="Labutti K."/>
            <person name="Haridas S."/>
            <person name="Pangalinan J."/>
            <person name="Salamov A.A."/>
            <person name="Simmons B.A."/>
            <person name="Magnuson J.K."/>
            <person name="Chen J."/>
            <person name="Drula E."/>
            <person name="Henrissat B."/>
            <person name="Wiebenga A."/>
            <person name="Lubbers R.J."/>
            <person name="Gomes A.C."/>
            <person name="Makela M.R."/>
            <person name="Stajich J."/>
            <person name="Grigoriev I.V."/>
            <person name="Mortensen U.H."/>
            <person name="De Vries R.P."/>
            <person name="Baker S.E."/>
            <person name="Andersen M.R."/>
        </authorList>
    </citation>
    <scope>NUCLEOTIDE SEQUENCE [LARGE SCALE GENOMIC DNA]</scope>
    <source>
        <strain evidence="3 4">CBS 123904</strain>
    </source>
</reference>
<dbReference type="InterPro" id="IPR018306">
    <property type="entry name" value="Phage_T5_Orf172_DNA-bd"/>
</dbReference>
<comment type="caution">
    <text evidence="3">The sequence shown here is derived from an EMBL/GenBank/DDBJ whole genome shotgun (WGS) entry which is preliminary data.</text>
</comment>
<dbReference type="PANTHER" id="PTHR28094">
    <property type="entry name" value="MEIOTICALLY UP-REGULATED GENE 113 PROTEIN"/>
    <property type="match status" value="1"/>
</dbReference>
<dbReference type="InterPro" id="IPR053006">
    <property type="entry name" value="Meiosis_regulatory"/>
</dbReference>
<feature type="domain" description="Bacteriophage T5 Orf172 DNA-binding" evidence="2">
    <location>
        <begin position="423"/>
        <end position="515"/>
    </location>
</feature>
<sequence length="578" mass="64199">MSAGIPFPNPPETPKRVRSRTDSDPVSLSSLGTPLASPGVDAVSVFSPSESVYTEITDYGWESPSRNTENQDEETRPSSSLKIRLGAATNAPDLESPPDIIIHEPNEETNHAQDADVQNRSIRITTKEVVSEEHDATNIEVADGPLVPRKLFEGLLSNDGVQNRRCSFNLEPVLDFVKESQAHRTRPRAKSADAAESDTTVSLEPSRLQTPQSVAHLSQEHAVSKEAAVEEGSEDASSAVAVHNKFRETLDRLIPPSVKDKVLRDEARCVATTQAGSQCSKKPPTPNYRAVFDLLNNIPGLDMQSLLATSKELWEFLLCTIHQKVATRRFAAWVEPAPSVNVSHQALVLQKWLTAVRGAPSSTAYIPPLGKSYNTALPNFVDYRPAIKPPGTSVSRQLEDVLVLPLTQADVDHSGHIYIYQWKGKFGYHKIGYTTDLTARLHSWEKQCGRELTSDFPRSDEDHIPFPHIRRVEKLIHTELGPFRRKEISCPGCSKSHKEWFDIDQDLAMRVVRKWISWIRESPYVQVNGGSTWVLDVHRVGSIGKVCTPLTRETVLQLATSLSVPRDSEGRKRSKSIG</sequence>
<accession>A0ABR4ILN0</accession>